<protein>
    <submittedName>
        <fullName evidence="1">WD40 repeat domain-containing protein</fullName>
    </submittedName>
</protein>
<proteinExistence type="predicted"/>
<dbReference type="AlphaFoldDB" id="A0A371PEF3"/>
<reference evidence="1 2" key="1">
    <citation type="submission" date="2018-08" db="EMBL/GenBank/DDBJ databases">
        <title>Paenibacillus sp. M4BSY-1, whole genome shotgun sequence.</title>
        <authorList>
            <person name="Tuo L."/>
        </authorList>
    </citation>
    <scope>NUCLEOTIDE SEQUENCE [LARGE SCALE GENOMIC DNA]</scope>
    <source>
        <strain evidence="1 2">M4BSY-1</strain>
    </source>
</reference>
<comment type="caution">
    <text evidence="1">The sequence shown here is derived from an EMBL/GenBank/DDBJ whole genome shotgun (WGS) entry which is preliminary data.</text>
</comment>
<keyword evidence="2" id="KW-1185">Reference proteome</keyword>
<dbReference type="SUPFAM" id="SSF82171">
    <property type="entry name" value="DPP6 N-terminal domain-like"/>
    <property type="match status" value="1"/>
</dbReference>
<dbReference type="Proteomes" id="UP000261905">
    <property type="component" value="Unassembled WGS sequence"/>
</dbReference>
<gene>
    <name evidence="1" type="ORF">DX130_17155</name>
</gene>
<sequence length="398" mass="44411">MVMKAKRAPWSAWIAGTVVMMLLSGCAGGLRTETIIIPDQAGTVPDTGVGHAFEVNTIYRLSDIEEFKVNPWRWMAPDTLARQSWGRSGWERIDRYSLPYEKAEKLMELDVYPFDFSDLSPNGRYFASLSLGNREHPGSLLTLISIPEGVKTEVNAAHLLPRWAERKLMWSGNSRFVSYFFMDEQGGIGIAAYDTEHEELKQYTMPDQNKSAILHSVKLSEGGDGVIVVRSEPGKLRSFVLGRWKGDQLVSEYEHSLHEDGRVEWLDPNRVVFVGTDGTLFVYDRRNGDLSVLMDQAGSFALSADRQYIAYTTNEATIDVAKLQGNNLLNRTTVYHGLIGDEMAWNPDNSALLVQGRKPYEAPTVVAPGVAAEEPLPAASQRDLYGQQAIIITFKSSK</sequence>
<name>A0A371PEF3_9BACL</name>
<dbReference type="Gene3D" id="2.130.10.10">
    <property type="entry name" value="YVTN repeat-like/Quinoprotein amine dehydrogenase"/>
    <property type="match status" value="1"/>
</dbReference>
<evidence type="ECO:0000313" key="2">
    <source>
        <dbReference type="Proteomes" id="UP000261905"/>
    </source>
</evidence>
<dbReference type="InterPro" id="IPR015943">
    <property type="entry name" value="WD40/YVTN_repeat-like_dom_sf"/>
</dbReference>
<dbReference type="EMBL" id="QUBQ01000003">
    <property type="protein sequence ID" value="REK74269.1"/>
    <property type="molecule type" value="Genomic_DNA"/>
</dbReference>
<organism evidence="1 2">
    <name type="scientific">Paenibacillus paeoniae</name>
    <dbReference type="NCBI Taxonomy" id="2292705"/>
    <lineage>
        <taxon>Bacteria</taxon>
        <taxon>Bacillati</taxon>
        <taxon>Bacillota</taxon>
        <taxon>Bacilli</taxon>
        <taxon>Bacillales</taxon>
        <taxon>Paenibacillaceae</taxon>
        <taxon>Paenibacillus</taxon>
    </lineage>
</organism>
<accession>A0A371PEF3</accession>
<evidence type="ECO:0000313" key="1">
    <source>
        <dbReference type="EMBL" id="REK74269.1"/>
    </source>
</evidence>
<dbReference type="PROSITE" id="PS51257">
    <property type="entry name" value="PROKAR_LIPOPROTEIN"/>
    <property type="match status" value="1"/>
</dbReference>